<evidence type="ECO:0000313" key="3">
    <source>
        <dbReference type="Proteomes" id="UP000293550"/>
    </source>
</evidence>
<evidence type="ECO:0008006" key="4">
    <source>
        <dbReference type="Google" id="ProtNLM"/>
    </source>
</evidence>
<feature type="signal peptide" evidence="1">
    <location>
        <begin position="1"/>
        <end position="21"/>
    </location>
</feature>
<dbReference type="Proteomes" id="UP000293550">
    <property type="component" value="Unassembled WGS sequence"/>
</dbReference>
<organism evidence="2 3">
    <name type="scientific">Candidatus Finniella inopinata</name>
    <dbReference type="NCBI Taxonomy" id="1696036"/>
    <lineage>
        <taxon>Bacteria</taxon>
        <taxon>Pseudomonadati</taxon>
        <taxon>Pseudomonadota</taxon>
        <taxon>Alphaproteobacteria</taxon>
        <taxon>Holosporales</taxon>
        <taxon>Candidatus Paracaedibacteraceae</taxon>
        <taxon>Candidatus Finniella</taxon>
    </lineage>
</organism>
<keyword evidence="3" id="KW-1185">Reference proteome</keyword>
<reference evidence="2 3" key="1">
    <citation type="submission" date="2018-10" db="EMBL/GenBank/DDBJ databases">
        <title>An updated phylogeny of the Alphaproteobacteria reveals that the parasitic Rickettsiales and Holosporales have independent origins.</title>
        <authorList>
            <person name="Munoz-Gomez S.A."/>
            <person name="Hess S."/>
            <person name="Burger G."/>
            <person name="Lang B.F."/>
            <person name="Susko E."/>
            <person name="Slamovits C.H."/>
            <person name="Roger A.J."/>
        </authorList>
    </citation>
    <scope>NUCLEOTIDE SEQUENCE [LARGE SCALE GENOMIC DNA]</scope>
    <source>
        <strain evidence="2">HOLO01</strain>
    </source>
</reference>
<gene>
    <name evidence="2" type="ORF">EQU50_05360</name>
</gene>
<proteinExistence type="predicted"/>
<dbReference type="Gene3D" id="1.25.40.10">
    <property type="entry name" value="Tetratricopeptide repeat domain"/>
    <property type="match status" value="1"/>
</dbReference>
<dbReference type="EMBL" id="SCFB01000006">
    <property type="protein sequence ID" value="RZI45860.1"/>
    <property type="molecule type" value="Genomic_DNA"/>
</dbReference>
<accession>A0A4Q7DHN8</accession>
<evidence type="ECO:0000256" key="1">
    <source>
        <dbReference type="SAM" id="SignalP"/>
    </source>
</evidence>
<feature type="chain" id="PRO_5020525048" description="Tetratricopeptide repeat protein" evidence="1">
    <location>
        <begin position="22"/>
        <end position="633"/>
    </location>
</feature>
<dbReference type="AlphaFoldDB" id="A0A4Q7DHN8"/>
<dbReference type="RefSeq" id="WP_130154112.1">
    <property type="nucleotide sequence ID" value="NZ_SCFB01000006.1"/>
</dbReference>
<keyword evidence="1" id="KW-0732">Signal</keyword>
<evidence type="ECO:0000313" key="2">
    <source>
        <dbReference type="EMBL" id="RZI45860.1"/>
    </source>
</evidence>
<dbReference type="InterPro" id="IPR011990">
    <property type="entry name" value="TPR-like_helical_dom_sf"/>
</dbReference>
<protein>
    <recommendedName>
        <fullName evidence="4">Tetratricopeptide repeat protein</fullName>
    </recommendedName>
</protein>
<comment type="caution">
    <text evidence="2">The sequence shown here is derived from an EMBL/GenBank/DDBJ whole genome shotgun (WGS) entry which is preliminary data.</text>
</comment>
<sequence length="633" mass="71143">MKKVFLHLFILVVWSVGGAYASSENDAPVALEKPGEMSCMVWLGDLEGRRDAIVNQLANIRDWSDEGREELQDELNNISYEISRTIGGRYGISDTPATTEEREKILSSIHRTRQFDIAVPNAMYTYLSYKEVEKQDPLYLSKASLEKIAKKISANVNVLESHLAAIAVADGASFSLKVPHANMDMNTVVENILFTHDEEDAEDLNRLLDTLPASEKHTLIQTLMKVTQDSKTYPFVVKDLPVQQKVRDQLVENNKETFLKFLHPETGDDGNTIDPDIFPLKICARLKVGIAELYWDVCSLYNESDDILEGAWRNLASSTEATLADLLDAADGLKELGKSDLALDAWQKVIEHRDVSAESLRDAIRQVRELAGTDKSKKAQDLSIKVLETQINHPDATVEDLKEIVTAFENLKRPDMVLQARAKIIEHPDANPTDLTEHVKYFQKIGEVNLEIRALEKIRDYKNRDISDLKKVAKELERLKNTDSAAKAWEMIINHKHAPQTQDLKEAAQALERLKKPDLAIQALKKIINKPYIMMLDYYQDELNELKRLGGSAALIEVLQGIINNPNTSIDNLKTAAEELEKLNESGLAILAWKKFKGDPAVDTDEKQEAEEAIKRLTEGLEHKSAASSSSPK</sequence>
<name>A0A4Q7DHN8_9PROT</name>